<reference evidence="2 3" key="1">
    <citation type="submission" date="2009-08" db="EMBL/GenBank/DDBJ databases">
        <title>The Genome Sequence of Spizellomyces punctatus strain DAOM BR117.</title>
        <authorList>
            <consortium name="The Broad Institute Genome Sequencing Platform"/>
            <person name="Russ C."/>
            <person name="Cuomo C."/>
            <person name="Shea T."/>
            <person name="Young S.K."/>
            <person name="Zeng Q."/>
            <person name="Koehrsen M."/>
            <person name="Haas B."/>
            <person name="Borodovsky M."/>
            <person name="Guigo R."/>
            <person name="Alvarado L."/>
            <person name="Berlin A."/>
            <person name="Bochicchio J."/>
            <person name="Borenstein D."/>
            <person name="Chapman S."/>
            <person name="Chen Z."/>
            <person name="Engels R."/>
            <person name="Freedman E."/>
            <person name="Gellesch M."/>
            <person name="Goldberg J."/>
            <person name="Griggs A."/>
            <person name="Gujja S."/>
            <person name="Heiman D."/>
            <person name="Hepburn T."/>
            <person name="Howarth C."/>
            <person name="Jen D."/>
            <person name="Larson L."/>
            <person name="Lewis B."/>
            <person name="Mehta T."/>
            <person name="Park D."/>
            <person name="Pearson M."/>
            <person name="Roberts A."/>
            <person name="Saif S."/>
            <person name="Shenoy N."/>
            <person name="Sisk P."/>
            <person name="Stolte C."/>
            <person name="Sykes S."/>
            <person name="Thomson T."/>
            <person name="Walk T."/>
            <person name="White J."/>
            <person name="Yandava C."/>
            <person name="Burger G."/>
            <person name="Gray M.W."/>
            <person name="Holland P.W.H."/>
            <person name="King N."/>
            <person name="Lang F.B.F."/>
            <person name="Roger A.J."/>
            <person name="Ruiz-Trillo I."/>
            <person name="Lander E."/>
            <person name="Nusbaum C."/>
        </authorList>
    </citation>
    <scope>NUCLEOTIDE SEQUENCE [LARGE SCALE GENOMIC DNA]</scope>
    <source>
        <strain evidence="2 3">DAOM BR117</strain>
    </source>
</reference>
<evidence type="ECO:0008006" key="4">
    <source>
        <dbReference type="Google" id="ProtNLM"/>
    </source>
</evidence>
<feature type="region of interest" description="Disordered" evidence="1">
    <location>
        <begin position="1"/>
        <end position="39"/>
    </location>
</feature>
<dbReference type="OrthoDB" id="2132133at2759"/>
<name>A0A0L0HMM0_SPIPD</name>
<dbReference type="Proteomes" id="UP000053201">
    <property type="component" value="Unassembled WGS sequence"/>
</dbReference>
<sequence>MIGAHYMSSDADIKSEYPSAPGSPTTSVTSCTSEGTAPSDQVAEFDRDAFKFMPLIVRTLEIMHRADVTGDETTGLPEEVDRMIRTLKNMIREAHELVLALPGSNVLEDTQRKILEKDLAKLSAKRDRIKAFLPNETEEKNAMEMD</sequence>
<organism evidence="2 3">
    <name type="scientific">Spizellomyces punctatus (strain DAOM BR117)</name>
    <dbReference type="NCBI Taxonomy" id="645134"/>
    <lineage>
        <taxon>Eukaryota</taxon>
        <taxon>Fungi</taxon>
        <taxon>Fungi incertae sedis</taxon>
        <taxon>Chytridiomycota</taxon>
        <taxon>Chytridiomycota incertae sedis</taxon>
        <taxon>Chytridiomycetes</taxon>
        <taxon>Spizellomycetales</taxon>
        <taxon>Spizellomycetaceae</taxon>
        <taxon>Spizellomyces</taxon>
    </lineage>
</organism>
<feature type="compositionally biased region" description="Polar residues" evidence="1">
    <location>
        <begin position="22"/>
        <end position="39"/>
    </location>
</feature>
<evidence type="ECO:0000256" key="1">
    <source>
        <dbReference type="SAM" id="MobiDB-lite"/>
    </source>
</evidence>
<evidence type="ECO:0000313" key="2">
    <source>
        <dbReference type="EMBL" id="KND02666.1"/>
    </source>
</evidence>
<dbReference type="GeneID" id="27685393"/>
<dbReference type="EMBL" id="KQ257452">
    <property type="protein sequence ID" value="KND02666.1"/>
    <property type="molecule type" value="Genomic_DNA"/>
</dbReference>
<protein>
    <recommendedName>
        <fullName evidence="4">Mediator of RNA polymerase II transcription subunit 9</fullName>
    </recommendedName>
</protein>
<proteinExistence type="predicted"/>
<dbReference type="VEuPathDB" id="FungiDB:SPPG_01751"/>
<gene>
    <name evidence="2" type="ORF">SPPG_01751</name>
</gene>
<dbReference type="AlphaFoldDB" id="A0A0L0HMM0"/>
<dbReference type="RefSeq" id="XP_016610705.1">
    <property type="nucleotide sequence ID" value="XM_016750066.1"/>
</dbReference>
<dbReference type="InParanoid" id="A0A0L0HMM0"/>
<keyword evidence="3" id="KW-1185">Reference proteome</keyword>
<evidence type="ECO:0000313" key="3">
    <source>
        <dbReference type="Proteomes" id="UP000053201"/>
    </source>
</evidence>
<accession>A0A0L0HMM0</accession>